<name>A0ACB7W737_DIOAL</name>
<proteinExistence type="predicted"/>
<evidence type="ECO:0000313" key="2">
    <source>
        <dbReference type="Proteomes" id="UP000827976"/>
    </source>
</evidence>
<evidence type="ECO:0000313" key="1">
    <source>
        <dbReference type="EMBL" id="KAH7683204.1"/>
    </source>
</evidence>
<sequence length="140" mass="15347">MSDWGPVLISVVLFILLSPGLMFQLPGKSKVVEFGNFQTSGISILVHAVIFFALIVIFLLAVASSMADWAPVVVAVVFFALLSPGLFFELPGNDRIIEFGTFRTNRKAMAVHAFIFFVIISIFILALHLHIYAGCTPNCN</sequence>
<reference evidence="2" key="1">
    <citation type="journal article" date="2022" name="Nat. Commun.">
        <title>Chromosome evolution and the genetic basis of agronomically important traits in greater yam.</title>
        <authorList>
            <person name="Bredeson J.V."/>
            <person name="Lyons J.B."/>
            <person name="Oniyinde I.O."/>
            <person name="Okereke N.R."/>
            <person name="Kolade O."/>
            <person name="Nnabue I."/>
            <person name="Nwadili C.O."/>
            <person name="Hribova E."/>
            <person name="Parker M."/>
            <person name="Nwogha J."/>
            <person name="Shu S."/>
            <person name="Carlson J."/>
            <person name="Kariba R."/>
            <person name="Muthemba S."/>
            <person name="Knop K."/>
            <person name="Barton G.J."/>
            <person name="Sherwood A.V."/>
            <person name="Lopez-Montes A."/>
            <person name="Asiedu R."/>
            <person name="Jamnadass R."/>
            <person name="Muchugi A."/>
            <person name="Goodstein D."/>
            <person name="Egesi C.N."/>
            <person name="Featherston J."/>
            <person name="Asfaw A."/>
            <person name="Simpson G.G."/>
            <person name="Dolezel J."/>
            <person name="Hendre P.S."/>
            <person name="Van Deynze A."/>
            <person name="Kumar P.L."/>
            <person name="Obidiegwu J.E."/>
            <person name="Bhattacharjee R."/>
            <person name="Rokhsar D.S."/>
        </authorList>
    </citation>
    <scope>NUCLEOTIDE SEQUENCE [LARGE SCALE GENOMIC DNA]</scope>
    <source>
        <strain evidence="2">cv. TDa95/00328</strain>
    </source>
</reference>
<dbReference type="Proteomes" id="UP000827976">
    <property type="component" value="Chromosome 5"/>
</dbReference>
<accession>A0ACB7W737</accession>
<gene>
    <name evidence="1" type="ORF">IHE45_05G167900</name>
</gene>
<organism evidence="1 2">
    <name type="scientific">Dioscorea alata</name>
    <name type="common">Purple yam</name>
    <dbReference type="NCBI Taxonomy" id="55571"/>
    <lineage>
        <taxon>Eukaryota</taxon>
        <taxon>Viridiplantae</taxon>
        <taxon>Streptophyta</taxon>
        <taxon>Embryophyta</taxon>
        <taxon>Tracheophyta</taxon>
        <taxon>Spermatophyta</taxon>
        <taxon>Magnoliopsida</taxon>
        <taxon>Liliopsida</taxon>
        <taxon>Dioscoreales</taxon>
        <taxon>Dioscoreaceae</taxon>
        <taxon>Dioscorea</taxon>
    </lineage>
</organism>
<dbReference type="EMBL" id="CM037015">
    <property type="protein sequence ID" value="KAH7683204.1"/>
    <property type="molecule type" value="Genomic_DNA"/>
</dbReference>
<keyword evidence="2" id="KW-1185">Reference proteome</keyword>
<protein>
    <submittedName>
        <fullName evidence="1">Uncharacterized protein</fullName>
    </submittedName>
</protein>
<comment type="caution">
    <text evidence="1">The sequence shown here is derived from an EMBL/GenBank/DDBJ whole genome shotgun (WGS) entry which is preliminary data.</text>
</comment>